<dbReference type="InterPro" id="IPR036452">
    <property type="entry name" value="Ribo_hydro-like"/>
</dbReference>
<keyword evidence="2" id="KW-0326">Glycosidase</keyword>
<comment type="caution">
    <text evidence="4">The sequence shown here is derived from an EMBL/GenBank/DDBJ whole genome shotgun (WGS) entry which is preliminary data.</text>
</comment>
<dbReference type="GO" id="GO:0006152">
    <property type="term" value="P:purine nucleoside catabolic process"/>
    <property type="evidence" value="ECO:0007669"/>
    <property type="project" value="TreeGrafter"/>
</dbReference>
<gene>
    <name evidence="4" type="ORF">BSOLF_2570</name>
</gene>
<dbReference type="GO" id="GO:0008477">
    <property type="term" value="F:purine nucleosidase activity"/>
    <property type="evidence" value="ECO:0007669"/>
    <property type="project" value="TreeGrafter"/>
</dbReference>
<protein>
    <submittedName>
        <fullName evidence="4">Inosine-uridine preferring nucleoside hydrolase</fullName>
    </submittedName>
</protein>
<proteinExistence type="predicted"/>
<dbReference type="InterPro" id="IPR001910">
    <property type="entry name" value="Inosine/uridine_hydrolase_dom"/>
</dbReference>
<feature type="domain" description="Inosine/uridine-preferring nucleoside hydrolase" evidence="3">
    <location>
        <begin position="6"/>
        <end position="291"/>
    </location>
</feature>
<evidence type="ECO:0000259" key="3">
    <source>
        <dbReference type="Pfam" id="PF01156"/>
    </source>
</evidence>
<evidence type="ECO:0000313" key="4">
    <source>
        <dbReference type="EMBL" id="PTQ56894.1"/>
    </source>
</evidence>
<name>A0A2R6Y2J0_9BACL</name>
<evidence type="ECO:0000256" key="1">
    <source>
        <dbReference type="ARBA" id="ARBA00022801"/>
    </source>
</evidence>
<dbReference type="GO" id="GO:0005829">
    <property type="term" value="C:cytosol"/>
    <property type="evidence" value="ECO:0007669"/>
    <property type="project" value="TreeGrafter"/>
</dbReference>
<organism evidence="4 5">
    <name type="scientific">Candidatus Carbonibacillus altaicus</name>
    <dbReference type="NCBI Taxonomy" id="2163959"/>
    <lineage>
        <taxon>Bacteria</taxon>
        <taxon>Bacillati</taxon>
        <taxon>Bacillota</taxon>
        <taxon>Bacilli</taxon>
        <taxon>Bacillales</taxon>
        <taxon>Candidatus Carbonibacillus</taxon>
    </lineage>
</organism>
<evidence type="ECO:0000313" key="5">
    <source>
        <dbReference type="Proteomes" id="UP000244338"/>
    </source>
</evidence>
<keyword evidence="1 4" id="KW-0378">Hydrolase</keyword>
<dbReference type="Proteomes" id="UP000244338">
    <property type="component" value="Unassembled WGS sequence"/>
</dbReference>
<dbReference type="Gene3D" id="3.90.245.10">
    <property type="entry name" value="Ribonucleoside hydrolase-like"/>
    <property type="match status" value="1"/>
</dbReference>
<reference evidence="5" key="1">
    <citation type="journal article" date="2018" name="Sci. Rep.">
        <title>Lignite coal burning seam in the remote Altai Mountains harbors a hydrogen-driven thermophilic microbial community.</title>
        <authorList>
            <person name="Kadnikov V.V."/>
            <person name="Mardanov A.V."/>
            <person name="Ivasenko D.A."/>
            <person name="Antsiferov D.V."/>
            <person name="Beletsky A.V."/>
            <person name="Karnachuk O.V."/>
            <person name="Ravin N.V."/>
        </authorList>
    </citation>
    <scope>NUCLEOTIDE SEQUENCE [LARGE SCALE GENOMIC DNA]</scope>
</reference>
<accession>A0A2R6Y2J0</accession>
<dbReference type="PANTHER" id="PTHR12304">
    <property type="entry name" value="INOSINE-URIDINE PREFERRING NUCLEOSIDE HYDROLASE"/>
    <property type="match status" value="1"/>
</dbReference>
<dbReference type="PANTHER" id="PTHR12304:SF4">
    <property type="entry name" value="URIDINE NUCLEOSIDASE"/>
    <property type="match status" value="1"/>
</dbReference>
<sequence length="301" mass="33232">MTMNKIIIDTDVGSDVDDAMALSLAMRSPEIQIVGITTVYGDVTIRSRVAKKLLHLGGCTSVPVYPGIRDPLLRNREIFWAGHESMLLQDEEELNIEDKHGVDFIIETIMNHPGEITLVTIGPLTNIAAAIIREPKIVQNVKEIILMGGVCRLGSNGADLPVTEHNVRSDPESASLVFRSGAPIVMVGLDVTLKVKISAEVQKKLKTSGDPLNMALADALGRWLDFRQRDWTAMHDPVAVSLLIDRSLVTTRKMNVWVEYDHRHPTGQTVAVPADDGNVEVCLDVDSPRFLSLFTQRLLDR</sequence>
<dbReference type="SUPFAM" id="SSF53590">
    <property type="entry name" value="Nucleoside hydrolase"/>
    <property type="match status" value="1"/>
</dbReference>
<dbReference type="EMBL" id="PEBX01000017">
    <property type="protein sequence ID" value="PTQ56894.1"/>
    <property type="molecule type" value="Genomic_DNA"/>
</dbReference>
<dbReference type="Pfam" id="PF01156">
    <property type="entry name" value="IU_nuc_hydro"/>
    <property type="match status" value="1"/>
</dbReference>
<dbReference type="InterPro" id="IPR023186">
    <property type="entry name" value="IUNH"/>
</dbReference>
<dbReference type="AlphaFoldDB" id="A0A2R6Y2J0"/>
<evidence type="ECO:0000256" key="2">
    <source>
        <dbReference type="ARBA" id="ARBA00023295"/>
    </source>
</evidence>